<gene>
    <name evidence="1" type="ORF">S03H2_15446</name>
</gene>
<sequence length="104" mass="11663">MANNKKNNNKANGLKTANNKMNFLAFYKTMGTVGQACEKVGIKSRKTIYNWIEKDKEFAEVYEELKANRTDELTSTLYRSGVGELALTSAQVTSAIFLLKSFDP</sequence>
<accession>X1ELM4</accession>
<dbReference type="AlphaFoldDB" id="X1ELM4"/>
<protein>
    <recommendedName>
        <fullName evidence="2">Homeodomain phBC6A51-type domain-containing protein</fullName>
    </recommendedName>
</protein>
<dbReference type="Gene3D" id="1.10.10.60">
    <property type="entry name" value="Homeodomain-like"/>
    <property type="match status" value="1"/>
</dbReference>
<feature type="non-terminal residue" evidence="1">
    <location>
        <position position="104"/>
    </location>
</feature>
<evidence type="ECO:0000313" key="1">
    <source>
        <dbReference type="EMBL" id="GAH33462.1"/>
    </source>
</evidence>
<name>X1ELM4_9ZZZZ</name>
<proteinExistence type="predicted"/>
<dbReference type="EMBL" id="BARU01007855">
    <property type="protein sequence ID" value="GAH33462.1"/>
    <property type="molecule type" value="Genomic_DNA"/>
</dbReference>
<comment type="caution">
    <text evidence="1">The sequence shown here is derived from an EMBL/GenBank/DDBJ whole genome shotgun (WGS) entry which is preliminary data.</text>
</comment>
<reference evidence="1" key="1">
    <citation type="journal article" date="2014" name="Front. Microbiol.">
        <title>High frequency of phylogenetically diverse reductive dehalogenase-homologous genes in deep subseafloor sedimentary metagenomes.</title>
        <authorList>
            <person name="Kawai M."/>
            <person name="Futagami T."/>
            <person name="Toyoda A."/>
            <person name="Takaki Y."/>
            <person name="Nishi S."/>
            <person name="Hori S."/>
            <person name="Arai W."/>
            <person name="Tsubouchi T."/>
            <person name="Morono Y."/>
            <person name="Uchiyama I."/>
            <person name="Ito T."/>
            <person name="Fujiyama A."/>
            <person name="Inagaki F."/>
            <person name="Takami H."/>
        </authorList>
    </citation>
    <scope>NUCLEOTIDE SEQUENCE</scope>
    <source>
        <strain evidence="1">Expedition CK06-06</strain>
    </source>
</reference>
<organism evidence="1">
    <name type="scientific">marine sediment metagenome</name>
    <dbReference type="NCBI Taxonomy" id="412755"/>
    <lineage>
        <taxon>unclassified sequences</taxon>
        <taxon>metagenomes</taxon>
        <taxon>ecological metagenomes</taxon>
    </lineage>
</organism>
<evidence type="ECO:0008006" key="2">
    <source>
        <dbReference type="Google" id="ProtNLM"/>
    </source>
</evidence>